<evidence type="ECO:0000313" key="3">
    <source>
        <dbReference type="Proteomes" id="UP000318582"/>
    </source>
</evidence>
<accession>A0A507DRS5</accession>
<proteinExistence type="predicted"/>
<dbReference type="Pfam" id="PF13460">
    <property type="entry name" value="NAD_binding_10"/>
    <property type="match status" value="1"/>
</dbReference>
<protein>
    <recommendedName>
        <fullName evidence="1">NAD(P)-binding domain-containing protein</fullName>
    </recommendedName>
</protein>
<evidence type="ECO:0000259" key="1">
    <source>
        <dbReference type="Pfam" id="PF13460"/>
    </source>
</evidence>
<keyword evidence="3" id="KW-1185">Reference proteome</keyword>
<dbReference type="InterPro" id="IPR016040">
    <property type="entry name" value="NAD(P)-bd_dom"/>
</dbReference>
<comment type="caution">
    <text evidence="2">The sequence shown here is derived from an EMBL/GenBank/DDBJ whole genome shotgun (WGS) entry which is preliminary data.</text>
</comment>
<dbReference type="InterPro" id="IPR036291">
    <property type="entry name" value="NAD(P)-bd_dom_sf"/>
</dbReference>
<evidence type="ECO:0000313" key="2">
    <source>
        <dbReference type="EMBL" id="TPX53947.1"/>
    </source>
</evidence>
<organism evidence="2 3">
    <name type="scientific">Powellomyces hirtus</name>
    <dbReference type="NCBI Taxonomy" id="109895"/>
    <lineage>
        <taxon>Eukaryota</taxon>
        <taxon>Fungi</taxon>
        <taxon>Fungi incertae sedis</taxon>
        <taxon>Chytridiomycota</taxon>
        <taxon>Chytridiomycota incertae sedis</taxon>
        <taxon>Chytridiomycetes</taxon>
        <taxon>Spizellomycetales</taxon>
        <taxon>Powellomycetaceae</taxon>
        <taxon>Powellomyces</taxon>
    </lineage>
</organism>
<dbReference type="Proteomes" id="UP000318582">
    <property type="component" value="Unassembled WGS sequence"/>
</dbReference>
<sequence>MKVLTVGGNGRVGKQVLTSLLLRSDVTEIRAIVRSKNSLPPAVVAHPKFTAVEASLLDMSVDELAKEMEGTHAVICTLGHNMNWGSVPLLGIWAAPRDLVTQASKLICEAIEKSVPVRPVRFVLLNTIGCTNPDGSDAKTYTRTSGEKALIATLKALTPPYADSCTSVDYVSKTVGTTNPFIEWVAVRPDGFIEGPRSEYTVTPAMDHAIFNAVKTTMANIGHFMSELATDAETWDMWKFKMPVIVDTHQPTK</sequence>
<dbReference type="AlphaFoldDB" id="A0A507DRS5"/>
<dbReference type="SUPFAM" id="SSF51735">
    <property type="entry name" value="NAD(P)-binding Rossmann-fold domains"/>
    <property type="match status" value="1"/>
</dbReference>
<dbReference type="PANTHER" id="PTHR15020">
    <property type="entry name" value="FLAVIN REDUCTASE-RELATED"/>
    <property type="match status" value="1"/>
</dbReference>
<reference evidence="2 3" key="1">
    <citation type="journal article" date="2019" name="Sci. Rep.">
        <title>Comparative genomics of chytrid fungi reveal insights into the obligate biotrophic and pathogenic lifestyle of Synchytrium endobioticum.</title>
        <authorList>
            <person name="van de Vossenberg B.T.L.H."/>
            <person name="Warris S."/>
            <person name="Nguyen H.D.T."/>
            <person name="van Gent-Pelzer M.P.E."/>
            <person name="Joly D.L."/>
            <person name="van de Geest H.C."/>
            <person name="Bonants P.J.M."/>
            <person name="Smith D.S."/>
            <person name="Levesque C.A."/>
            <person name="van der Lee T.A.J."/>
        </authorList>
    </citation>
    <scope>NUCLEOTIDE SEQUENCE [LARGE SCALE GENOMIC DNA]</scope>
    <source>
        <strain evidence="2 3">CBS 809.83</strain>
    </source>
</reference>
<gene>
    <name evidence="2" type="ORF">PhCBS80983_g06096</name>
</gene>
<dbReference type="EMBL" id="QEAQ01000179">
    <property type="protein sequence ID" value="TPX53947.1"/>
    <property type="molecule type" value="Genomic_DNA"/>
</dbReference>
<name>A0A507DRS5_9FUNG</name>
<dbReference type="Gene3D" id="3.40.50.720">
    <property type="entry name" value="NAD(P)-binding Rossmann-like Domain"/>
    <property type="match status" value="1"/>
</dbReference>
<dbReference type="PANTHER" id="PTHR15020:SF11">
    <property type="entry name" value="OS06G0360300 PROTEIN"/>
    <property type="match status" value="1"/>
</dbReference>
<feature type="domain" description="NAD(P)-binding" evidence="1">
    <location>
        <begin position="7"/>
        <end position="231"/>
    </location>
</feature>